<dbReference type="Proteomes" id="UP000679126">
    <property type="component" value="Unassembled WGS sequence"/>
</dbReference>
<accession>A0ABS3YC91</accession>
<evidence type="ECO:0000313" key="1">
    <source>
        <dbReference type="EMBL" id="MBO9152292.1"/>
    </source>
</evidence>
<organism evidence="1 2">
    <name type="scientific">Chitinophaga chungangae</name>
    <dbReference type="NCBI Taxonomy" id="2821488"/>
    <lineage>
        <taxon>Bacteria</taxon>
        <taxon>Pseudomonadati</taxon>
        <taxon>Bacteroidota</taxon>
        <taxon>Chitinophagia</taxon>
        <taxon>Chitinophagales</taxon>
        <taxon>Chitinophagaceae</taxon>
        <taxon>Chitinophaga</taxon>
    </lineage>
</organism>
<dbReference type="Gene3D" id="2.160.20.10">
    <property type="entry name" value="Single-stranded right-handed beta-helix, Pectin lyase-like"/>
    <property type="match status" value="1"/>
</dbReference>
<keyword evidence="2" id="KW-1185">Reference proteome</keyword>
<name>A0ABS3YC91_9BACT</name>
<sequence length="507" mass="56174">MNNFAKKAFVPAIMLSAAAFTFFAPKPKEWESKFIKLKGEKLEYVPDEKGNVIPDFSMVGYRYGGNKLPVLPVVKEVNPTGTDNDQTVIQQAIDEVSKRTPDKNGFRGAILLRKGDYKIPDHININAGGIVLRGEEGTKLIATANRQVSLIRVSGQGEIKEVPGTRTDIIDAYVPVGAFSFEVKNASPFKAGDKVILFRPGTAQWITDIKMDQIEARSGTKQWQPSAYDLRYERTVVKVEGNKVFLNIPVVMAMETKYGGGALYKYTFEGRISECGIENLTCESVFESDTAENHGWDAISIDKAEHCWVKQVTARYFGYSCVNLRRGAKNVTVTGSNCFDHKSIITGSRRYSFNNDGQLNLFVDCHATDGRHDFVTGAITCGPNVFVNCTAKRTHADIGPHHRWASGTLYDNIVTDGEINVQDRGNWGSGHGWAGVTQVIWNCTVKSAAIQNPWASGNNYAIGLKGEKVQGRLKGRPDGIWEGQNQDGLMPRSLYFAQLKQRQAKKK</sequence>
<dbReference type="InterPro" id="IPR011050">
    <property type="entry name" value="Pectin_lyase_fold/virulence"/>
</dbReference>
<dbReference type="SUPFAM" id="SSF51126">
    <property type="entry name" value="Pectin lyase-like"/>
    <property type="match status" value="1"/>
</dbReference>
<protein>
    <recommendedName>
        <fullName evidence="3">Pectate lyase-like protein</fullName>
    </recommendedName>
</protein>
<evidence type="ECO:0008006" key="3">
    <source>
        <dbReference type="Google" id="ProtNLM"/>
    </source>
</evidence>
<evidence type="ECO:0000313" key="2">
    <source>
        <dbReference type="Proteomes" id="UP000679126"/>
    </source>
</evidence>
<dbReference type="RefSeq" id="WP_209145289.1">
    <property type="nucleotide sequence ID" value="NZ_JAGHKP010000002.1"/>
</dbReference>
<dbReference type="EMBL" id="JAGHKP010000002">
    <property type="protein sequence ID" value="MBO9152292.1"/>
    <property type="molecule type" value="Genomic_DNA"/>
</dbReference>
<gene>
    <name evidence="1" type="ORF">J7I43_08725</name>
</gene>
<proteinExistence type="predicted"/>
<dbReference type="InterPro" id="IPR012334">
    <property type="entry name" value="Pectin_lyas_fold"/>
</dbReference>
<comment type="caution">
    <text evidence="1">The sequence shown here is derived from an EMBL/GenBank/DDBJ whole genome shotgun (WGS) entry which is preliminary data.</text>
</comment>
<reference evidence="2" key="1">
    <citation type="submission" date="2021-03" db="EMBL/GenBank/DDBJ databases">
        <title>Assistant Professor.</title>
        <authorList>
            <person name="Huq M.A."/>
        </authorList>
    </citation>
    <scope>NUCLEOTIDE SEQUENCE [LARGE SCALE GENOMIC DNA]</scope>
    <source>
        <strain evidence="2">MAH-28</strain>
    </source>
</reference>